<dbReference type="EMBL" id="CP046904">
    <property type="protein sequence ID" value="QGZ38933.1"/>
    <property type="molecule type" value="Genomic_DNA"/>
</dbReference>
<dbReference type="Proteomes" id="UP000315112">
    <property type="component" value="Unassembled WGS sequence"/>
</dbReference>
<dbReference type="EMBL" id="VLKW01000013">
    <property type="protein sequence ID" value="TWI43015.1"/>
    <property type="molecule type" value="Genomic_DNA"/>
</dbReference>
<evidence type="ECO:0000313" key="6">
    <source>
        <dbReference type="Proteomes" id="UP000315112"/>
    </source>
</evidence>
<dbReference type="InterPro" id="IPR005158">
    <property type="entry name" value="BTAD"/>
</dbReference>
<dbReference type="Gene3D" id="1.25.40.10">
    <property type="entry name" value="Tetratricopeptide repeat domain"/>
    <property type="match status" value="1"/>
</dbReference>
<organism evidence="5 6">
    <name type="scientific">Pseudoduganella flava</name>
    <dbReference type="NCBI Taxonomy" id="871742"/>
    <lineage>
        <taxon>Bacteria</taxon>
        <taxon>Pseudomonadati</taxon>
        <taxon>Pseudomonadota</taxon>
        <taxon>Betaproteobacteria</taxon>
        <taxon>Burkholderiales</taxon>
        <taxon>Oxalobacteraceae</taxon>
        <taxon>Telluria group</taxon>
        <taxon>Pseudoduganella</taxon>
    </lineage>
</organism>
<dbReference type="InterPro" id="IPR036388">
    <property type="entry name" value="WH-like_DNA-bd_sf"/>
</dbReference>
<dbReference type="PANTHER" id="PTHR35807">
    <property type="entry name" value="TRANSCRIPTIONAL REGULATOR REDD-RELATED"/>
    <property type="match status" value="1"/>
</dbReference>
<feature type="region of interest" description="Disordered" evidence="1">
    <location>
        <begin position="954"/>
        <end position="974"/>
    </location>
</feature>
<evidence type="ECO:0000313" key="5">
    <source>
        <dbReference type="EMBL" id="TWI43015.1"/>
    </source>
</evidence>
<reference evidence="5 6" key="1">
    <citation type="journal article" date="2015" name="Stand. Genomic Sci.">
        <title>Genomic Encyclopedia of Bacterial and Archaeal Type Strains, Phase III: the genomes of soil and plant-associated and newly described type strains.</title>
        <authorList>
            <person name="Whitman W.B."/>
            <person name="Woyke T."/>
            <person name="Klenk H.P."/>
            <person name="Zhou Y."/>
            <person name="Lilburn T.G."/>
            <person name="Beck B.J."/>
            <person name="De Vos P."/>
            <person name="Vandamme P."/>
            <person name="Eisen J.A."/>
            <person name="Garrity G."/>
            <person name="Hugenholtz P."/>
            <person name="Kyrpides N.C."/>
        </authorList>
    </citation>
    <scope>NUCLEOTIDE SEQUENCE [LARGE SCALE GENOMIC DNA]</scope>
    <source>
        <strain evidence="5 6">CGMCC 1.10685</strain>
    </source>
</reference>
<dbReference type="SUPFAM" id="SSF52540">
    <property type="entry name" value="P-loop containing nucleoside triphosphate hydrolases"/>
    <property type="match status" value="1"/>
</dbReference>
<accession>A0A562PEX8</accession>
<dbReference type="InterPro" id="IPR027417">
    <property type="entry name" value="P-loop_NTPase"/>
</dbReference>
<evidence type="ECO:0000259" key="3">
    <source>
        <dbReference type="SMART" id="SM01043"/>
    </source>
</evidence>
<dbReference type="RefSeq" id="WP_145881052.1">
    <property type="nucleotide sequence ID" value="NZ_CP046904.1"/>
</dbReference>
<reference evidence="4 7" key="3">
    <citation type="submission" date="2019-12" db="EMBL/GenBank/DDBJ databases">
        <title>Draft Genome Sequences of Six Type Strains of the Genus Massilia.</title>
        <authorList>
            <person name="Miess H."/>
            <person name="Frediansyah A."/>
            <person name="Goeker M."/>
            <person name="Gross H."/>
        </authorList>
    </citation>
    <scope>NUCLEOTIDE SEQUENCE [LARGE SCALE GENOMIC DNA]</scope>
    <source>
        <strain evidence="4 7">DSM 26639</strain>
    </source>
</reference>
<protein>
    <submittedName>
        <fullName evidence="5">Transcriptional activator</fullName>
    </submittedName>
    <submittedName>
        <fullName evidence="4">Transcriptional regulator</fullName>
    </submittedName>
</protein>
<gene>
    <name evidence="4" type="ORF">GO485_07665</name>
    <name evidence="5" type="ORF">IP92_05351</name>
</gene>
<dbReference type="SMART" id="SM00382">
    <property type="entry name" value="AAA"/>
    <property type="match status" value="1"/>
</dbReference>
<feature type="domain" description="AAA+ ATPase" evidence="2">
    <location>
        <begin position="28"/>
        <end position="184"/>
    </location>
</feature>
<dbReference type="InterPro" id="IPR051677">
    <property type="entry name" value="AfsR-DnrI-RedD_regulator"/>
</dbReference>
<dbReference type="InterPro" id="IPR059106">
    <property type="entry name" value="WHD_MalT"/>
</dbReference>
<dbReference type="Pfam" id="PF03704">
    <property type="entry name" value="BTAD"/>
    <property type="match status" value="1"/>
</dbReference>
<dbReference type="Proteomes" id="UP000437862">
    <property type="component" value="Chromosome"/>
</dbReference>
<name>A0A562PEX8_9BURK</name>
<evidence type="ECO:0000313" key="4">
    <source>
        <dbReference type="EMBL" id="QGZ38933.1"/>
    </source>
</evidence>
<dbReference type="SUPFAM" id="SSF48452">
    <property type="entry name" value="TPR-like"/>
    <property type="match status" value="1"/>
</dbReference>
<evidence type="ECO:0000313" key="7">
    <source>
        <dbReference type="Proteomes" id="UP000437862"/>
    </source>
</evidence>
<dbReference type="InterPro" id="IPR003593">
    <property type="entry name" value="AAA+_ATPase"/>
</dbReference>
<dbReference type="OrthoDB" id="134985at2"/>
<feature type="domain" description="Bacterial transcriptional activator" evidence="3">
    <location>
        <begin position="984"/>
        <end position="1119"/>
    </location>
</feature>
<keyword evidence="7" id="KW-1185">Reference proteome</keyword>
<dbReference type="InterPro" id="IPR011990">
    <property type="entry name" value="TPR-like_helical_dom_sf"/>
</dbReference>
<reference evidence="5" key="2">
    <citation type="submission" date="2019-07" db="EMBL/GenBank/DDBJ databases">
        <authorList>
            <person name="Whitman W."/>
            <person name="Huntemann M."/>
            <person name="Clum A."/>
            <person name="Pillay M."/>
            <person name="Palaniappan K."/>
            <person name="Varghese N."/>
            <person name="Mikhailova N."/>
            <person name="Stamatis D."/>
            <person name="Reddy T."/>
            <person name="Daum C."/>
            <person name="Shapiro N."/>
            <person name="Ivanova N."/>
            <person name="Kyrpides N."/>
            <person name="Woyke T."/>
        </authorList>
    </citation>
    <scope>NUCLEOTIDE SEQUENCE</scope>
    <source>
        <strain evidence="5">CGMCC 1.10685</strain>
    </source>
</reference>
<dbReference type="AlphaFoldDB" id="A0A562PEX8"/>
<evidence type="ECO:0000256" key="1">
    <source>
        <dbReference type="SAM" id="MobiDB-lite"/>
    </source>
</evidence>
<evidence type="ECO:0000259" key="2">
    <source>
        <dbReference type="SMART" id="SM00382"/>
    </source>
</evidence>
<sequence length="1131" mass="120291">MRLLAKTCRPVARLIGRPGAVAPLLAEPAPLTWIVGPAGAGKTSLALELCAASGAQVAWLRLDETDTDPASFLLYLEQAIGNGGLAPGWHAPELLREHLPALQGYLRLFIRSLGAASRKDAMPGCIVMDDAHRCQDTPFFKLLLDVLAAELPPAIRVVIVSRAAPPDACARLIANGALHALDATALAFSRAETEVLLNVLGVGHAEAVGNAVFHYTRGWPAGVALVAAWLRRWPAAVPGAQDVLSEPMVGYLAEEVFGAFGPEQQATLLAVCWLPYFNGAWSVTLSGWTEAADFLARLAAQGGLIYEYPGRQYALHPLLQGFLRKWATARLPRAERCATIAACIDLLHGSDNSEAAIELALEHGLPERAASLISAHAQAMLASARHATLAHWIDTLPEQYRDAWHYYWLGLAVFMSDTARARSALLRALPAFTALSEPRHRFLALSTIISSYFFSGAADEPLRGFLQRHVDAEADYANLPDPALQAHLTHSVWSAMFMTDPGHRDMPLWQGRALDALRGGADTTLKVRLASMLAQHFFQTGRYASLRSLHALMAALPESAAMGAYARYLSFLLRLYADVASLDMARVDATYAAACASSDDTGIRIMAPHYALIHASACMLRGDVAKAQAIVDGVAAQTPPRHYNLVGHLQLTQAWLASWRGDGRAALEHAELAQRAAHSFGSVPYEVYAAIAATLARTLFERHACTAAVTTLRGLGATCGSPLACVHADLFDAWLALTGTDGAALAPAALRRSLGSARLREAQQALAAALEAIMAEGTPYLTFATPHILTPLCAHALACGIAVDAAQALVRGYRLAPPDGAGANWPRPVQLRVFGPFDLRLDGAPLASQGKSKHRQLDMLKLVAAHAPGSVPADRAAELLWPDTDGDSARHALETTLSRLRATIGAGTVLLKQGALSLAPDLCWCDAAALDDALPVLAALTREYAGQLQAHGYHREEQAQQGGADWPGDAVPPHGGSLQRGPIPDLARAQGDEADAEALLAAAHDVMALYRGDLLAGDGAPWLLARRELWRGKVVRALGGTASALAQAGDAAAAALLLEHALEADPCNKVLSAQLIGIHLDCGQYDQGMAAYRRYQRIAQAALGTAVSADIERLAQRLLAGAAHTASGQRR</sequence>
<dbReference type="Gene3D" id="3.40.50.300">
    <property type="entry name" value="P-loop containing nucleotide triphosphate hydrolases"/>
    <property type="match status" value="1"/>
</dbReference>
<proteinExistence type="predicted"/>
<dbReference type="SMART" id="SM01043">
    <property type="entry name" value="BTAD"/>
    <property type="match status" value="1"/>
</dbReference>
<dbReference type="Pfam" id="PF25873">
    <property type="entry name" value="WHD_MalT"/>
    <property type="match status" value="1"/>
</dbReference>
<dbReference type="Gene3D" id="1.10.10.10">
    <property type="entry name" value="Winged helix-like DNA-binding domain superfamily/Winged helix DNA-binding domain"/>
    <property type="match status" value="1"/>
</dbReference>